<gene>
    <name evidence="4" type="ORF">FCL54_08865</name>
</gene>
<dbReference type="InterPro" id="IPR004147">
    <property type="entry name" value="ABC1_dom"/>
</dbReference>
<dbReference type="Proteomes" id="UP000308230">
    <property type="component" value="Unassembled WGS sequence"/>
</dbReference>
<keyword evidence="4" id="KW-0808">Transferase</keyword>
<dbReference type="AlphaFoldDB" id="A0A5R9F8G7"/>
<dbReference type="RefSeq" id="WP_138125462.1">
    <property type="nucleotide sequence ID" value="NZ_SWLG01000005.1"/>
</dbReference>
<dbReference type="PANTHER" id="PTHR10566">
    <property type="entry name" value="CHAPERONE-ACTIVITY OF BC1 COMPLEX CABC1 -RELATED"/>
    <property type="match status" value="1"/>
</dbReference>
<proteinExistence type="inferred from homology"/>
<accession>A0A5R9F8G7</accession>
<organism evidence="4 5">
    <name type="scientific">Exobacillus caeni</name>
    <dbReference type="NCBI Taxonomy" id="2574798"/>
    <lineage>
        <taxon>Bacteria</taxon>
        <taxon>Bacillati</taxon>
        <taxon>Bacillota</taxon>
        <taxon>Bacilli</taxon>
        <taxon>Bacillales</taxon>
        <taxon>Guptibacillaceae</taxon>
        <taxon>Exobacillus</taxon>
    </lineage>
</organism>
<evidence type="ECO:0000313" key="5">
    <source>
        <dbReference type="Proteomes" id="UP000308230"/>
    </source>
</evidence>
<dbReference type="SUPFAM" id="SSF56112">
    <property type="entry name" value="Protein kinase-like (PK-like)"/>
    <property type="match status" value="1"/>
</dbReference>
<dbReference type="Gene3D" id="1.10.510.10">
    <property type="entry name" value="Transferase(Phosphotransferase) domain 1"/>
    <property type="match status" value="1"/>
</dbReference>
<comment type="similarity">
    <text evidence="1">Belongs to the protein kinase superfamily. ADCK protein kinase family.</text>
</comment>
<dbReference type="Pfam" id="PF03109">
    <property type="entry name" value="ABC1"/>
    <property type="match status" value="1"/>
</dbReference>
<dbReference type="InterPro" id="IPR050154">
    <property type="entry name" value="UbiB_kinase"/>
</dbReference>
<feature type="transmembrane region" description="Helical" evidence="2">
    <location>
        <begin position="532"/>
        <end position="549"/>
    </location>
</feature>
<keyword evidence="2" id="KW-0472">Membrane</keyword>
<evidence type="ECO:0000256" key="2">
    <source>
        <dbReference type="SAM" id="Phobius"/>
    </source>
</evidence>
<sequence length="554" mass="63188">MVTKHIKHINRYREIATTLVKHGFGYIVKEVGLFHLLSLPKRVTTDLKDGGNGSLGERIKVSLEELGPTFVKLGQLLSMRKDLFPEEIGKELEKLQDHVLPVSSDEIKQVIEQELGTGATEIFAEFDEDSLAAGSIGQVHKAVLHSGEEVIVKVQRPHIRKKVQIDLEILNDFALLLENHYDWAKTNRVSEIVKELADALRKELDFKQEGKNTDLMRLLFEEEEWLKIPKICWDFTTKKVLTMEQVSGNKVSEIENIENFDRSLVAERLVGLFFKQVLEEGFFHGDPHSGNIFFSEGNNIALIDFGQVGRLSKQMRHDYSTLMYGLVKQDTDAVVKSIYQLARVPKSVDEKQLYDDIDLLRRHYNQIPLSKIDLGNIIDDLFSTVQQHNIIIPTEYTLLSKAVITIEGVVSRLDPELNLIKLAEPYEGEFIKQRYNPRRMAVKLWKEAEDFGTTIKVLPEQMSELLQKVKKNGLPLEINLDEFEGLLFKLDRISNRISFSITLLAFSIVIVGLIIGSTFGDSFLSNIPAVEIGFAVAFLMFLWLIYSILRSGKF</sequence>
<dbReference type="GO" id="GO:0016301">
    <property type="term" value="F:kinase activity"/>
    <property type="evidence" value="ECO:0007669"/>
    <property type="project" value="UniProtKB-KW"/>
</dbReference>
<dbReference type="OrthoDB" id="9795390at2"/>
<reference evidence="4 5" key="1">
    <citation type="submission" date="2019-04" db="EMBL/GenBank/DDBJ databases">
        <title>Bacillus caeni sp. nov., a bacterium isolated from mangrove sediment.</title>
        <authorList>
            <person name="Huang H."/>
            <person name="Mo K."/>
            <person name="Hu Y."/>
        </authorList>
    </citation>
    <scope>NUCLEOTIDE SEQUENCE [LARGE SCALE GENOMIC DNA]</scope>
    <source>
        <strain evidence="4 5">HB172195</strain>
    </source>
</reference>
<feature type="transmembrane region" description="Helical" evidence="2">
    <location>
        <begin position="497"/>
        <end position="520"/>
    </location>
</feature>
<dbReference type="InterPro" id="IPR011009">
    <property type="entry name" value="Kinase-like_dom_sf"/>
</dbReference>
<protein>
    <submittedName>
        <fullName evidence="4">AarF/ABC1/UbiB kinase family protein</fullName>
    </submittedName>
</protein>
<keyword evidence="2" id="KW-1133">Transmembrane helix</keyword>
<comment type="caution">
    <text evidence="4">The sequence shown here is derived from an EMBL/GenBank/DDBJ whole genome shotgun (WGS) entry which is preliminary data.</text>
</comment>
<keyword evidence="4" id="KW-0418">Kinase</keyword>
<name>A0A5R9F8G7_9BACL</name>
<evidence type="ECO:0000256" key="1">
    <source>
        <dbReference type="ARBA" id="ARBA00009670"/>
    </source>
</evidence>
<evidence type="ECO:0000259" key="3">
    <source>
        <dbReference type="Pfam" id="PF03109"/>
    </source>
</evidence>
<dbReference type="EMBL" id="SWLG01000005">
    <property type="protein sequence ID" value="TLS37918.1"/>
    <property type="molecule type" value="Genomic_DNA"/>
</dbReference>
<dbReference type="CDD" id="cd05121">
    <property type="entry name" value="ABC1_ADCK3-like"/>
    <property type="match status" value="1"/>
</dbReference>
<evidence type="ECO:0000313" key="4">
    <source>
        <dbReference type="EMBL" id="TLS37918.1"/>
    </source>
</evidence>
<dbReference type="PANTHER" id="PTHR10566:SF113">
    <property type="entry name" value="PROTEIN ACTIVITY OF BC1 COMPLEX KINASE 7, CHLOROPLASTIC"/>
    <property type="match status" value="1"/>
</dbReference>
<feature type="domain" description="ABC1 atypical kinase-like" evidence="3">
    <location>
        <begin position="94"/>
        <end position="337"/>
    </location>
</feature>
<keyword evidence="2" id="KW-0812">Transmembrane</keyword>
<keyword evidence="5" id="KW-1185">Reference proteome</keyword>